<name>A0A0V1L372_9BILA</name>
<dbReference type="STRING" id="6335.A0A0V1L372"/>
<dbReference type="Pfam" id="PF01048">
    <property type="entry name" value="PNP_UDP_1"/>
    <property type="match status" value="1"/>
</dbReference>
<evidence type="ECO:0000313" key="2">
    <source>
        <dbReference type="EMBL" id="KRZ53831.1"/>
    </source>
</evidence>
<organism evidence="2 3">
    <name type="scientific">Trichinella nativa</name>
    <dbReference type="NCBI Taxonomy" id="6335"/>
    <lineage>
        <taxon>Eukaryota</taxon>
        <taxon>Metazoa</taxon>
        <taxon>Ecdysozoa</taxon>
        <taxon>Nematoda</taxon>
        <taxon>Enoplea</taxon>
        <taxon>Dorylaimia</taxon>
        <taxon>Trichinellida</taxon>
        <taxon>Trichinellidae</taxon>
        <taxon>Trichinella</taxon>
    </lineage>
</organism>
<dbReference type="GO" id="GO:0004850">
    <property type="term" value="F:uridine phosphorylase activity"/>
    <property type="evidence" value="ECO:0007669"/>
    <property type="project" value="TreeGrafter"/>
</dbReference>
<dbReference type="AlphaFoldDB" id="A0A0V1L372"/>
<dbReference type="PANTHER" id="PTHR43691:SF11">
    <property type="entry name" value="FI09636P-RELATED"/>
    <property type="match status" value="1"/>
</dbReference>
<gene>
    <name evidence="2" type="primary">Upp2</name>
    <name evidence="2" type="ORF">T02_944</name>
</gene>
<dbReference type="Gene3D" id="3.40.50.1580">
    <property type="entry name" value="Nucleoside phosphorylase domain"/>
    <property type="match status" value="1"/>
</dbReference>
<dbReference type="OrthoDB" id="5920428at2759"/>
<dbReference type="PANTHER" id="PTHR43691">
    <property type="entry name" value="URIDINE PHOSPHORYLASE"/>
    <property type="match status" value="1"/>
</dbReference>
<protein>
    <submittedName>
        <fullName evidence="2">Uridine phosphorylase 2</fullName>
    </submittedName>
</protein>
<dbReference type="SUPFAM" id="SSF53167">
    <property type="entry name" value="Purine and uridine phosphorylases"/>
    <property type="match status" value="1"/>
</dbReference>
<dbReference type="InterPro" id="IPR035994">
    <property type="entry name" value="Nucleoside_phosphorylase_sf"/>
</dbReference>
<feature type="domain" description="Nucleoside phosphorylase" evidence="1">
    <location>
        <begin position="44"/>
        <end position="137"/>
    </location>
</feature>
<comment type="caution">
    <text evidence="2">The sequence shown here is derived from an EMBL/GenBank/DDBJ whole genome shotgun (WGS) entry which is preliminary data.</text>
</comment>
<dbReference type="EMBL" id="JYDW01000154">
    <property type="protein sequence ID" value="KRZ53831.1"/>
    <property type="molecule type" value="Genomic_DNA"/>
</dbReference>
<dbReference type="GO" id="GO:0005829">
    <property type="term" value="C:cytosol"/>
    <property type="evidence" value="ECO:0007669"/>
    <property type="project" value="TreeGrafter"/>
</dbReference>
<evidence type="ECO:0000313" key="3">
    <source>
        <dbReference type="Proteomes" id="UP000054721"/>
    </source>
</evidence>
<accession>A0A0V1L372</accession>
<evidence type="ECO:0000259" key="1">
    <source>
        <dbReference type="Pfam" id="PF01048"/>
    </source>
</evidence>
<reference evidence="2 3" key="1">
    <citation type="submission" date="2015-05" db="EMBL/GenBank/DDBJ databases">
        <title>Evolution of Trichinella species and genotypes.</title>
        <authorList>
            <person name="Korhonen P.K."/>
            <person name="Edoardo P."/>
            <person name="Giuseppe L.R."/>
            <person name="Gasser R.B."/>
        </authorList>
    </citation>
    <scope>NUCLEOTIDE SEQUENCE [LARGE SCALE GENOMIC DNA]</scope>
    <source>
        <strain evidence="2">ISS10</strain>
    </source>
</reference>
<dbReference type="InterPro" id="IPR000845">
    <property type="entry name" value="Nucleoside_phosphorylase_d"/>
</dbReference>
<sequence length="174" mass="20040">MLKLATFLCKQLKNPNGDEPTNLTRTDRYVLYKVSNCICVSICAGQRFEFPTELDDNLAKQLNGICSQLNLSSVIGRTMRCNDFYEEQDRMDGTFCGFSLQQRQQFLQRAKELDVCNIDMEASCFTALCQRAKIDWCNCQRCFLMDRLATGDQPVDRYQRDLLILGRATICPCR</sequence>
<dbReference type="Proteomes" id="UP000054721">
    <property type="component" value="Unassembled WGS sequence"/>
</dbReference>
<dbReference type="GO" id="GO:0006218">
    <property type="term" value="P:uridine catabolic process"/>
    <property type="evidence" value="ECO:0007669"/>
    <property type="project" value="TreeGrafter"/>
</dbReference>
<keyword evidence="3" id="KW-1185">Reference proteome</keyword>
<proteinExistence type="predicted"/>